<dbReference type="Gene3D" id="3.40.630.190">
    <property type="entry name" value="LCP protein"/>
    <property type="match status" value="1"/>
</dbReference>
<dbReference type="InterPro" id="IPR050922">
    <property type="entry name" value="LytR/CpsA/Psr_CW_biosynth"/>
</dbReference>
<keyword evidence="3" id="KW-1133">Transmembrane helix</keyword>
<evidence type="ECO:0000256" key="1">
    <source>
        <dbReference type="ARBA" id="ARBA00006068"/>
    </source>
</evidence>
<feature type="compositionally biased region" description="Low complexity" evidence="2">
    <location>
        <begin position="193"/>
        <end position="207"/>
    </location>
</feature>
<feature type="domain" description="Cell envelope-related transcriptional attenuator" evidence="4">
    <location>
        <begin position="371"/>
        <end position="502"/>
    </location>
</feature>
<gene>
    <name evidence="5" type="ORF">PO878_09250</name>
</gene>
<keyword evidence="3" id="KW-0812">Transmembrane</keyword>
<dbReference type="InterPro" id="IPR004474">
    <property type="entry name" value="LytR_CpsA_psr"/>
</dbReference>
<reference evidence="5" key="1">
    <citation type="submission" date="2023-01" db="EMBL/GenBank/DDBJ databases">
        <title>The diversity of Class Acidimicrobiia in South China Sea sediment environments and the proposal of Iamia marina sp. nov., a novel species of the genus Iamia.</title>
        <authorList>
            <person name="He Y."/>
            <person name="Tian X."/>
        </authorList>
    </citation>
    <scope>NUCLEOTIDE SEQUENCE</scope>
    <source>
        <strain evidence="5">DSM 19957</strain>
    </source>
</reference>
<dbReference type="AlphaFoldDB" id="A0AAE9YD79"/>
<keyword evidence="3" id="KW-0472">Membrane</keyword>
<feature type="compositionally biased region" description="Low complexity" evidence="2">
    <location>
        <begin position="110"/>
        <end position="119"/>
    </location>
</feature>
<dbReference type="PANTHER" id="PTHR33392">
    <property type="entry name" value="POLYISOPRENYL-TEICHOIC ACID--PEPTIDOGLYCAN TEICHOIC ACID TRANSFERASE TAGU"/>
    <property type="match status" value="1"/>
</dbReference>
<dbReference type="PANTHER" id="PTHR33392:SF6">
    <property type="entry name" value="POLYISOPRENYL-TEICHOIC ACID--PEPTIDOGLYCAN TEICHOIC ACID TRANSFERASE TAGU"/>
    <property type="match status" value="1"/>
</dbReference>
<dbReference type="Pfam" id="PF03816">
    <property type="entry name" value="LytR_cpsA_psr"/>
    <property type="match status" value="1"/>
</dbReference>
<organism evidence="5 6">
    <name type="scientific">Iamia majanohamensis</name>
    <dbReference type="NCBI Taxonomy" id="467976"/>
    <lineage>
        <taxon>Bacteria</taxon>
        <taxon>Bacillati</taxon>
        <taxon>Actinomycetota</taxon>
        <taxon>Acidimicrobiia</taxon>
        <taxon>Acidimicrobiales</taxon>
        <taxon>Iamiaceae</taxon>
        <taxon>Iamia</taxon>
    </lineage>
</organism>
<evidence type="ECO:0000313" key="6">
    <source>
        <dbReference type="Proteomes" id="UP001216390"/>
    </source>
</evidence>
<evidence type="ECO:0000256" key="2">
    <source>
        <dbReference type="SAM" id="MobiDB-lite"/>
    </source>
</evidence>
<feature type="compositionally biased region" description="Low complexity" evidence="2">
    <location>
        <begin position="266"/>
        <end position="275"/>
    </location>
</feature>
<dbReference type="KEGG" id="ima:PO878_09250"/>
<feature type="region of interest" description="Disordered" evidence="2">
    <location>
        <begin position="1"/>
        <end position="286"/>
    </location>
</feature>
<evidence type="ECO:0000259" key="4">
    <source>
        <dbReference type="Pfam" id="PF03816"/>
    </source>
</evidence>
<sequence length="680" mass="69356">MTDRPSDDGRRTRSDAASRLAALLADTTEERAPDSPEAPSVAPAPPPRRSVRRRRPQRPDGPGPQGEAPAAPAPASPARPATTAADGEDPVLADAKGATSSPPRPAGGEPATDPAPTDRAPTERAPADRPAPPPAGRAPADGAGPSPEDVPVAGAGPAVRDGSPPAAPVDRPRAAPEKAAPAAPVDRPRAAPEKAAPAARTAAEPGAPATPPPGRGPTTTARPASAPPAGTGARRGAAPGPVAAAGAGGLATATRRPAGTPPSGRPAPSSAARAVPPRPAPEPDVEVPPLRKVTLRAVAFGTAFVLLLAAVPALAWVGKDRLLESRGGNVVDGSSEATDPGYRALVDPTQTALVIQRPTAEGEIVAATVLSLGMGQSGGTVLQVPLDTALRVPQYTLDRLDQVAEIASPEVFRKAVEDRLNVAIPTTIELDDERLASLVAPVAPLQVDNPDPVVLETGEQLDPGPVTLEADQLGPFLRAGGGEEESDLGRLARDQVVWEAWLDAIGSSDQADSVGPATTGIGPFLRTLSAGDPVIETLAVEQDPDPAITDPDYVVPLVPAPGFEEQVVDAVPYPRSPGLGRRYNLTLLNGASGDEIPRTLMHDLILRGAALTTLGNAAEFGQEETTVEYTSDGWADLADLAAQTLGGAEVRKMSASEAEATGDDIVITLGSQTLDQYEDE</sequence>
<name>A0AAE9YD79_9ACTN</name>
<protein>
    <submittedName>
        <fullName evidence="5">LCP family protein</fullName>
    </submittedName>
</protein>
<dbReference type="EMBL" id="CP116942">
    <property type="protein sequence ID" value="WCO68909.1"/>
    <property type="molecule type" value="Genomic_DNA"/>
</dbReference>
<keyword evidence="6" id="KW-1185">Reference proteome</keyword>
<feature type="compositionally biased region" description="Basic and acidic residues" evidence="2">
    <location>
        <begin position="1"/>
        <end position="16"/>
    </location>
</feature>
<evidence type="ECO:0000313" key="5">
    <source>
        <dbReference type="EMBL" id="WCO68909.1"/>
    </source>
</evidence>
<evidence type="ECO:0000256" key="3">
    <source>
        <dbReference type="SAM" id="Phobius"/>
    </source>
</evidence>
<comment type="similarity">
    <text evidence="1">Belongs to the LytR/CpsA/Psr (LCP) family.</text>
</comment>
<accession>A0AAE9YD79</accession>
<feature type="compositionally biased region" description="Low complexity" evidence="2">
    <location>
        <begin position="17"/>
        <end position="26"/>
    </location>
</feature>
<dbReference type="Proteomes" id="UP001216390">
    <property type="component" value="Chromosome"/>
</dbReference>
<feature type="transmembrane region" description="Helical" evidence="3">
    <location>
        <begin position="297"/>
        <end position="317"/>
    </location>
</feature>
<feature type="compositionally biased region" description="Low complexity" evidence="2">
    <location>
        <begin position="216"/>
        <end position="258"/>
    </location>
</feature>
<dbReference type="RefSeq" id="WP_272738423.1">
    <property type="nucleotide sequence ID" value="NZ_CP116942.1"/>
</dbReference>
<proteinExistence type="inferred from homology"/>